<dbReference type="Pfam" id="PF16250">
    <property type="entry name" value="DUF4907"/>
    <property type="match status" value="1"/>
</dbReference>
<keyword evidence="2" id="KW-1185">Reference proteome</keyword>
<evidence type="ECO:0000313" key="1">
    <source>
        <dbReference type="EMBL" id="SEW47221.1"/>
    </source>
</evidence>
<dbReference type="EMBL" id="FOIU01000003">
    <property type="protein sequence ID" value="SEW47221.1"/>
    <property type="molecule type" value="Genomic_DNA"/>
</dbReference>
<evidence type="ECO:0000313" key="2">
    <source>
        <dbReference type="Proteomes" id="UP000199469"/>
    </source>
</evidence>
<gene>
    <name evidence="1" type="ORF">SAMN05421841_3467</name>
</gene>
<dbReference type="InterPro" id="IPR032593">
    <property type="entry name" value="DUF4907"/>
</dbReference>
<evidence type="ECO:0008006" key="3">
    <source>
        <dbReference type="Google" id="ProtNLM"/>
    </source>
</evidence>
<dbReference type="Proteomes" id="UP000199469">
    <property type="component" value="Unassembled WGS sequence"/>
</dbReference>
<dbReference type="STRING" id="356305.SAMN05421841_3467"/>
<accession>A0A1I0RZI5</accession>
<reference evidence="2" key="1">
    <citation type="submission" date="2016-10" db="EMBL/GenBank/DDBJ databases">
        <authorList>
            <person name="Varghese N."/>
            <person name="Submissions S."/>
        </authorList>
    </citation>
    <scope>NUCLEOTIDE SEQUENCE [LARGE SCALE GENOMIC DNA]</scope>
    <source>
        <strain evidence="2">DSM 17724</strain>
    </source>
</reference>
<sequence length="100" mass="11541">MIKNFLRLFFLLGIFLVSCEKKNNSLEIKITKQNSGYGYQILKKQKIIINQPFVPAIQGNKSFKTKTDARKTADLVVSKIDKYSLPKISIHELDSMNIEY</sequence>
<proteinExistence type="predicted"/>
<protein>
    <recommendedName>
        <fullName evidence="3">DUF4907 domain-containing protein</fullName>
    </recommendedName>
</protein>
<dbReference type="AlphaFoldDB" id="A0A1I0RZI5"/>
<dbReference type="PROSITE" id="PS51257">
    <property type="entry name" value="PROKAR_LIPOPROTEIN"/>
    <property type="match status" value="1"/>
</dbReference>
<organism evidence="1 2">
    <name type="scientific">Chryseobacterium wanjuense</name>
    <dbReference type="NCBI Taxonomy" id="356305"/>
    <lineage>
        <taxon>Bacteria</taxon>
        <taxon>Pseudomonadati</taxon>
        <taxon>Bacteroidota</taxon>
        <taxon>Flavobacteriia</taxon>
        <taxon>Flavobacteriales</taxon>
        <taxon>Weeksellaceae</taxon>
        <taxon>Chryseobacterium group</taxon>
        <taxon>Chryseobacterium</taxon>
    </lineage>
</organism>
<name>A0A1I0RZI5_9FLAO</name>